<accession>A0ABM9URZ0</accession>
<dbReference type="Pfam" id="PF13556">
    <property type="entry name" value="HTH_30"/>
    <property type="match status" value="1"/>
</dbReference>
<evidence type="ECO:0000313" key="3">
    <source>
        <dbReference type="Proteomes" id="UP000095488"/>
    </source>
</evidence>
<gene>
    <name evidence="2" type="primary">cdaR</name>
    <name evidence="2" type="ORF">ERS852473_01996</name>
</gene>
<dbReference type="InterPro" id="IPR025736">
    <property type="entry name" value="PucR_C-HTH_dom"/>
</dbReference>
<sequence>MRNFHDFFSEIYYSTKIPFNIKLNNNQEIKFLSDNLSKDDIVEESINLNKEFKIITSKSYKNCIPLLRYIIENRIDKIETDKEKILLDLIKNDIVDLEYIKANLPWILEKVGLVTIFSGSNNEDILSIIKQSYSNYDIIVWQYNNYVMMLCNLDDIKDHVEGIRDLLYSNLYIKCYISYCVIDTIKDIKNKIHENIRIINLVKKYNLSEGVYNEKNLIIENIVDGINKEIKKEIIKNFSHGFSKLDRHTIKTIDVFFKSGLNITDASKKLYIHRNTLIYRLDKIEKYTGYDIRNFNEAMIFKIAFLLCLEKKV</sequence>
<evidence type="ECO:0000259" key="1">
    <source>
        <dbReference type="Pfam" id="PF13556"/>
    </source>
</evidence>
<comment type="caution">
    <text evidence="2">The sequence shown here is derived from an EMBL/GenBank/DDBJ whole genome shotgun (WGS) entry which is preliminary data.</text>
</comment>
<dbReference type="InterPro" id="IPR051448">
    <property type="entry name" value="CdaR-like_regulators"/>
</dbReference>
<reference evidence="2 3" key="1">
    <citation type="submission" date="2015-09" db="EMBL/GenBank/DDBJ databases">
        <authorList>
            <consortium name="Pathogen Informatics"/>
        </authorList>
    </citation>
    <scope>NUCLEOTIDE SEQUENCE [LARGE SCALE GENOMIC DNA]</scope>
    <source>
        <strain evidence="2 3">2789STDY5834858</strain>
    </source>
</reference>
<organism evidence="2 3">
    <name type="scientific">Sarcina ventriculi</name>
    <name type="common">Clostridium ventriculi</name>
    <dbReference type="NCBI Taxonomy" id="1267"/>
    <lineage>
        <taxon>Bacteria</taxon>
        <taxon>Bacillati</taxon>
        <taxon>Bacillota</taxon>
        <taxon>Clostridia</taxon>
        <taxon>Eubacteriales</taxon>
        <taxon>Clostridiaceae</taxon>
        <taxon>Sarcina</taxon>
    </lineage>
</organism>
<dbReference type="EMBL" id="CYZR01000007">
    <property type="protein sequence ID" value="CUO13681.1"/>
    <property type="molecule type" value="Genomic_DNA"/>
</dbReference>
<dbReference type="PANTHER" id="PTHR33744">
    <property type="entry name" value="CARBOHYDRATE DIACID REGULATOR"/>
    <property type="match status" value="1"/>
</dbReference>
<name>A0ABM9URZ0_SARVE</name>
<dbReference type="PANTHER" id="PTHR33744:SF15">
    <property type="entry name" value="CARBOHYDRATE DIACID REGULATOR"/>
    <property type="match status" value="1"/>
</dbReference>
<evidence type="ECO:0000313" key="2">
    <source>
        <dbReference type="EMBL" id="CUO13681.1"/>
    </source>
</evidence>
<feature type="domain" description="PucR C-terminal helix-turn-helix" evidence="1">
    <location>
        <begin position="250"/>
        <end position="306"/>
    </location>
</feature>
<dbReference type="RefSeq" id="WP_055260014.1">
    <property type="nucleotide sequence ID" value="NZ_CABIXL010000007.1"/>
</dbReference>
<dbReference type="Gene3D" id="1.10.10.2840">
    <property type="entry name" value="PucR C-terminal helix-turn-helix domain"/>
    <property type="match status" value="1"/>
</dbReference>
<dbReference type="InterPro" id="IPR042070">
    <property type="entry name" value="PucR_C-HTH_sf"/>
</dbReference>
<protein>
    <submittedName>
        <fullName evidence="2">Sugar diacid regulator</fullName>
    </submittedName>
</protein>
<dbReference type="Proteomes" id="UP000095488">
    <property type="component" value="Unassembled WGS sequence"/>
</dbReference>
<keyword evidence="3" id="KW-1185">Reference proteome</keyword>
<proteinExistence type="predicted"/>